<dbReference type="RefSeq" id="WP_151001328.1">
    <property type="nucleotide sequence ID" value="NZ_BPQY01000538.1"/>
</dbReference>
<proteinExistence type="predicted"/>
<dbReference type="EMBL" id="VZZK01000017">
    <property type="protein sequence ID" value="KAB1077842.1"/>
    <property type="molecule type" value="Genomic_DNA"/>
</dbReference>
<reference evidence="1 2" key="1">
    <citation type="submission" date="2019-09" db="EMBL/GenBank/DDBJ databases">
        <title>YIM 48816 draft genome.</title>
        <authorList>
            <person name="Jiang L."/>
        </authorList>
    </citation>
    <scope>NUCLEOTIDE SEQUENCE [LARGE SCALE GENOMIC DNA]</scope>
    <source>
        <strain evidence="1 2">YIM 48816</strain>
    </source>
</reference>
<dbReference type="SUPFAM" id="SSF51161">
    <property type="entry name" value="Trimeric LpxA-like enzymes"/>
    <property type="match status" value="1"/>
</dbReference>
<keyword evidence="2" id="KW-1185">Reference proteome</keyword>
<dbReference type="Proteomes" id="UP000474159">
    <property type="component" value="Unassembled WGS sequence"/>
</dbReference>
<organism evidence="1 2">
    <name type="scientific">Methylobacterium soli</name>
    <dbReference type="NCBI Taxonomy" id="553447"/>
    <lineage>
        <taxon>Bacteria</taxon>
        <taxon>Pseudomonadati</taxon>
        <taxon>Pseudomonadota</taxon>
        <taxon>Alphaproteobacteria</taxon>
        <taxon>Hyphomicrobiales</taxon>
        <taxon>Methylobacteriaceae</taxon>
        <taxon>Methylobacterium</taxon>
    </lineage>
</organism>
<comment type="caution">
    <text evidence="1">The sequence shown here is derived from an EMBL/GenBank/DDBJ whole genome shotgun (WGS) entry which is preliminary data.</text>
</comment>
<dbReference type="AlphaFoldDB" id="A0A6L3SWW8"/>
<name>A0A6L3SWW8_9HYPH</name>
<gene>
    <name evidence="1" type="ORF">F6X53_16635</name>
</gene>
<dbReference type="OrthoDB" id="9815592at2"/>
<sequence length="97" mass="11074">MTQRFTQDEARHLVDELMPHILERIVASPTYWGDRERVHLGRDVSLVNTLFNTVSGHIFISDHAFFGHNVCVLTGTHSIDQYDSARQTAVPEQGRDI</sequence>
<dbReference type="Gene3D" id="2.160.10.10">
    <property type="entry name" value="Hexapeptide repeat proteins"/>
    <property type="match status" value="1"/>
</dbReference>
<evidence type="ECO:0000313" key="2">
    <source>
        <dbReference type="Proteomes" id="UP000474159"/>
    </source>
</evidence>
<protein>
    <submittedName>
        <fullName evidence="1">Uncharacterized protein</fullName>
    </submittedName>
</protein>
<accession>A0A6L3SWW8</accession>
<dbReference type="InterPro" id="IPR011004">
    <property type="entry name" value="Trimer_LpxA-like_sf"/>
</dbReference>
<evidence type="ECO:0000313" key="1">
    <source>
        <dbReference type="EMBL" id="KAB1077842.1"/>
    </source>
</evidence>